<dbReference type="Pfam" id="PF02302">
    <property type="entry name" value="PTS_IIB"/>
    <property type="match status" value="1"/>
</dbReference>
<evidence type="ECO:0000313" key="11">
    <source>
        <dbReference type="EMBL" id="APU54553.1"/>
    </source>
</evidence>
<dbReference type="PROSITE" id="PS51372">
    <property type="entry name" value="PRD_2"/>
    <property type="match status" value="1"/>
</dbReference>
<dbReference type="PROSITE" id="PS51000">
    <property type="entry name" value="HTH_DEOR_2"/>
    <property type="match status" value="1"/>
</dbReference>
<dbReference type="SUPFAM" id="SSF55804">
    <property type="entry name" value="Phoshotransferase/anion transport protein"/>
    <property type="match status" value="1"/>
</dbReference>
<dbReference type="Gene3D" id="3.40.930.10">
    <property type="entry name" value="Mannitol-specific EII, Chain A"/>
    <property type="match status" value="1"/>
</dbReference>
<dbReference type="PANTHER" id="PTHR30185:SF18">
    <property type="entry name" value="TRANSCRIPTIONAL REGULATOR MTLR"/>
    <property type="match status" value="1"/>
</dbReference>
<evidence type="ECO:0000313" key="17">
    <source>
        <dbReference type="EMBL" id="APU54637.1"/>
    </source>
</evidence>
<evidence type="ECO:0000313" key="16">
    <source>
        <dbReference type="EMBL" id="APU54623.1"/>
    </source>
</evidence>
<keyword evidence="5" id="KW-0010">Activator</keyword>
<organism evidence="13">
    <name type="scientific">Streptococcus agalactiae</name>
    <dbReference type="NCBI Taxonomy" id="1311"/>
    <lineage>
        <taxon>Bacteria</taxon>
        <taxon>Bacillati</taxon>
        <taxon>Bacillota</taxon>
        <taxon>Bacilli</taxon>
        <taxon>Lactobacillales</taxon>
        <taxon>Streptococcaceae</taxon>
        <taxon>Streptococcus</taxon>
    </lineage>
</organism>
<dbReference type="InterPro" id="IPR007737">
    <property type="entry name" value="Mga_HTH"/>
</dbReference>
<dbReference type="GO" id="GO:0009401">
    <property type="term" value="P:phosphoenolpyruvate-dependent sugar phosphotransferase system"/>
    <property type="evidence" value="ECO:0007669"/>
    <property type="project" value="InterPro"/>
</dbReference>
<dbReference type="PROSITE" id="PS00894">
    <property type="entry name" value="HTH_DEOR_1"/>
    <property type="match status" value="1"/>
</dbReference>
<evidence type="ECO:0000256" key="5">
    <source>
        <dbReference type="ARBA" id="ARBA00023159"/>
    </source>
</evidence>
<keyword evidence="3" id="KW-0805">Transcription regulation</keyword>
<keyword evidence="4" id="KW-0238">DNA-binding</keyword>
<accession>A0A1P8DCR8</accession>
<dbReference type="InterPro" id="IPR036095">
    <property type="entry name" value="PTS_EIIB-like_sf"/>
</dbReference>
<evidence type="ECO:0000313" key="15">
    <source>
        <dbReference type="EMBL" id="APU54609.1"/>
    </source>
</evidence>
<dbReference type="InterPro" id="IPR013011">
    <property type="entry name" value="PTS_EIIB_2"/>
</dbReference>
<keyword evidence="6" id="KW-0804">Transcription</keyword>
<evidence type="ECO:0000313" key="12">
    <source>
        <dbReference type="EMBL" id="APU54567.1"/>
    </source>
</evidence>
<evidence type="ECO:0000259" key="7">
    <source>
        <dbReference type="PROSITE" id="PS51000"/>
    </source>
</evidence>
<evidence type="ECO:0000256" key="2">
    <source>
        <dbReference type="ARBA" id="ARBA00022737"/>
    </source>
</evidence>
<dbReference type="AlphaFoldDB" id="A0A1P8DCR8"/>
<dbReference type="EMBL" id="KY392604">
    <property type="protein sequence ID" value="APU54623.1"/>
    <property type="molecule type" value="Genomic_DNA"/>
</dbReference>
<evidence type="ECO:0000259" key="9">
    <source>
        <dbReference type="PROSITE" id="PS51099"/>
    </source>
</evidence>
<dbReference type="EMBL" id="KY392601">
    <property type="protein sequence ID" value="APU54581.1"/>
    <property type="molecule type" value="Genomic_DNA"/>
</dbReference>
<dbReference type="CDD" id="cd05568">
    <property type="entry name" value="PTS_IIB_bgl_like"/>
    <property type="match status" value="1"/>
</dbReference>
<name>A0A1P8DCR8_STRAG</name>
<evidence type="ECO:0000256" key="1">
    <source>
        <dbReference type="ARBA" id="ARBA00022679"/>
    </source>
</evidence>
<dbReference type="EMBL" id="KY392605">
    <property type="protein sequence ID" value="APU54637.1"/>
    <property type="molecule type" value="Genomic_DNA"/>
</dbReference>
<keyword evidence="1" id="KW-0808">Transferase</keyword>
<feature type="domain" description="PRD" evidence="10">
    <location>
        <begin position="281"/>
        <end position="387"/>
    </location>
</feature>
<dbReference type="Pfam" id="PF00359">
    <property type="entry name" value="PTS_EIIA_2"/>
    <property type="match status" value="1"/>
</dbReference>
<feature type="domain" description="PTS EIIA type-2" evidence="8">
    <location>
        <begin position="538"/>
        <end position="681"/>
    </location>
</feature>
<dbReference type="EMBL" id="KY392603">
    <property type="protein sequence ID" value="APU54609.1"/>
    <property type="molecule type" value="Genomic_DNA"/>
</dbReference>
<dbReference type="EMBL" id="KY392602">
    <property type="protein sequence ID" value="APU54595.1"/>
    <property type="molecule type" value="Genomic_DNA"/>
</dbReference>
<keyword evidence="2" id="KW-0677">Repeat</keyword>
<feature type="domain" description="PTS EIIB type-2" evidence="9">
    <location>
        <begin position="391"/>
        <end position="478"/>
    </location>
</feature>
<dbReference type="PROSITE" id="PS51099">
    <property type="entry name" value="PTS_EIIB_TYPE_2"/>
    <property type="match status" value="1"/>
</dbReference>
<dbReference type="InterPro" id="IPR001034">
    <property type="entry name" value="DeoR_HTH"/>
</dbReference>
<dbReference type="EMBL" id="KY392599">
    <property type="protein sequence ID" value="APU54553.1"/>
    <property type="molecule type" value="Genomic_DNA"/>
</dbReference>
<feature type="domain" description="HTH deoR-type" evidence="7">
    <location>
        <begin position="1"/>
        <end position="60"/>
    </location>
</feature>
<protein>
    <submittedName>
        <fullName evidence="13">Galactitol PTS system regulator</fullName>
    </submittedName>
</protein>
<dbReference type="EMBL" id="KY392600">
    <property type="protein sequence ID" value="APU54567.1"/>
    <property type="molecule type" value="Genomic_DNA"/>
</dbReference>
<dbReference type="Gene3D" id="3.40.50.2300">
    <property type="match status" value="1"/>
</dbReference>
<dbReference type="InterPro" id="IPR036634">
    <property type="entry name" value="PRD_sf"/>
</dbReference>
<dbReference type="SUPFAM" id="SSF52794">
    <property type="entry name" value="PTS system IIB component-like"/>
    <property type="match status" value="1"/>
</dbReference>
<dbReference type="InterPro" id="IPR018356">
    <property type="entry name" value="Tscrpt_reg_HTH_DeoR_CS"/>
</dbReference>
<dbReference type="GO" id="GO:0003700">
    <property type="term" value="F:DNA-binding transcription factor activity"/>
    <property type="evidence" value="ECO:0007669"/>
    <property type="project" value="InterPro"/>
</dbReference>
<evidence type="ECO:0000259" key="8">
    <source>
        <dbReference type="PROSITE" id="PS51094"/>
    </source>
</evidence>
<dbReference type="Pfam" id="PF08279">
    <property type="entry name" value="HTH_11"/>
    <property type="match status" value="1"/>
</dbReference>
<dbReference type="PANTHER" id="PTHR30185">
    <property type="entry name" value="CRYPTIC BETA-GLUCOSIDE BGL OPERON ANTITERMINATOR"/>
    <property type="match status" value="1"/>
</dbReference>
<evidence type="ECO:0000256" key="3">
    <source>
        <dbReference type="ARBA" id="ARBA00023015"/>
    </source>
</evidence>
<evidence type="ECO:0000256" key="6">
    <source>
        <dbReference type="ARBA" id="ARBA00023163"/>
    </source>
</evidence>
<proteinExistence type="predicted"/>
<dbReference type="InterPro" id="IPR011608">
    <property type="entry name" value="PRD"/>
</dbReference>
<sequence length="686" mass="78394">MNKRTFLLLQQLAQSRLATLEQLATQFKTSTRTIRKDIDMINDCLIKAGADLIYFGNEGEVCSDKAKNHLNDIPKMISLTDYRLSREERLILESYFLLVSLTSITIKGLSQKMYLSRNTVVNDLPSLRSFLTQNELILKSDKQGLIIEGSESQKRLLLMHHYISLSDNDFLREYLFPSEDDPSLLISVVRKAEKQNQVVFRDYSFQYVQTYLSVLCSRSANNLMIETEGMFHFSAFSLIISQSILEDLSQKVRFPLSLKEVEFLAFLIGNLTFVKKSSPIDDSFKIQFLTRQFIKQISGDIAYDLTQDISLLENLSKHMETIFYNQPLQAPDSSLLTDIIESNKSIVTAIKKHLSIFHILKSKVFEPNDIYYIAIHICGAVERQRLEIAHFKVLLACHAGIGTSMLLKQRLKEHFNFDIIDVVTIHEAEEEQHRADFIITTVPLQKTNNETIVVSASLTEIDIIRINTLMRKISKEGNVEENPETSQALFKDLLPILKKIGCEQKDLVMIRQVINRHCQKSMSPFEESMAHQVIQLSDLLTPNYIDLQGKASSWEESIRQSARLLREESLIEESYVEAMIANVLSYGPYILIAKGVAVAHAGIDDGVNGLGMSLYRLDKGVNFGNPELDPIRYIICLCVTDYGKHVTAFNTLLNLFQDSSMREKLDRVDTAKDCYCLIKKYEEKEN</sequence>
<evidence type="ECO:0000313" key="13">
    <source>
        <dbReference type="EMBL" id="APU54581.1"/>
    </source>
</evidence>
<dbReference type="InterPro" id="IPR050661">
    <property type="entry name" value="BglG_antiterminators"/>
</dbReference>
<dbReference type="InterPro" id="IPR036388">
    <property type="entry name" value="WH-like_DNA-bd_sf"/>
</dbReference>
<dbReference type="InterPro" id="IPR003501">
    <property type="entry name" value="PTS_EIIB_2/3"/>
</dbReference>
<dbReference type="RefSeq" id="WP_001042758.1">
    <property type="nucleotide sequence ID" value="NZ_CP104748.1"/>
</dbReference>
<evidence type="ECO:0000313" key="14">
    <source>
        <dbReference type="EMBL" id="APU54595.1"/>
    </source>
</evidence>
<dbReference type="SUPFAM" id="SSF63520">
    <property type="entry name" value="PTS-regulatory domain, PRD"/>
    <property type="match status" value="1"/>
</dbReference>
<dbReference type="Pfam" id="PF05043">
    <property type="entry name" value="Mga"/>
    <property type="match status" value="1"/>
</dbReference>
<evidence type="ECO:0000313" key="18">
    <source>
        <dbReference type="EMBL" id="APU54651.1"/>
    </source>
</evidence>
<dbReference type="Gene3D" id="1.10.10.10">
    <property type="entry name" value="Winged helix-like DNA-binding domain superfamily/Winged helix DNA-binding domain"/>
    <property type="match status" value="1"/>
</dbReference>
<dbReference type="EMBL" id="KY392606">
    <property type="protein sequence ID" value="APU54651.1"/>
    <property type="molecule type" value="Genomic_DNA"/>
</dbReference>
<dbReference type="InterPro" id="IPR016152">
    <property type="entry name" value="PTrfase/Anion_transptr"/>
</dbReference>
<dbReference type="GO" id="GO:0008982">
    <property type="term" value="F:protein-N(PI)-phosphohistidine-sugar phosphotransferase activity"/>
    <property type="evidence" value="ECO:0007669"/>
    <property type="project" value="InterPro"/>
</dbReference>
<dbReference type="InterPro" id="IPR013196">
    <property type="entry name" value="HTH_11"/>
</dbReference>
<evidence type="ECO:0000256" key="4">
    <source>
        <dbReference type="ARBA" id="ARBA00023125"/>
    </source>
</evidence>
<dbReference type="InterPro" id="IPR002178">
    <property type="entry name" value="PTS_EIIA_type-2_dom"/>
</dbReference>
<reference evidence="13" key="1">
    <citation type="journal article" date="2016" name="J. Med. Microbiol.">
        <title>Molecular characteristics of Streptococcus agalactiae deficient in Alpha-like protein encoding genes.</title>
        <authorList>
            <person name="Gabrielsen C."/>
            <person name="Maeland J.A."/>
            <person name="Lyng R.V."/>
            <person name="Radtke R."/>
            <person name="Afset J.E."/>
        </authorList>
    </citation>
    <scope>NUCLEOTIDE SEQUENCE</scope>
    <source>
        <strain evidence="12">11-19</strain>
        <strain evidence="13">11-206</strain>
        <strain evidence="17">12-165</strain>
        <strain evidence="18">12-221</strain>
        <strain evidence="11">12-224</strain>
        <strain evidence="15">13-6</strain>
        <strain evidence="14">13-87</strain>
        <strain evidence="16">14-179</strain>
    </source>
</reference>
<evidence type="ECO:0000259" key="10">
    <source>
        <dbReference type="PROSITE" id="PS51372"/>
    </source>
</evidence>
<dbReference type="GO" id="GO:0003677">
    <property type="term" value="F:DNA binding"/>
    <property type="evidence" value="ECO:0007669"/>
    <property type="project" value="UniProtKB-KW"/>
</dbReference>
<dbReference type="PROSITE" id="PS51094">
    <property type="entry name" value="PTS_EIIA_TYPE_2"/>
    <property type="match status" value="1"/>
</dbReference>